<accession>A0A1X9NDZ4</accession>
<gene>
    <name evidence="2" type="ORF">BST96_11220</name>
</gene>
<keyword evidence="1" id="KW-0812">Transmembrane</keyword>
<reference evidence="2 3" key="1">
    <citation type="submission" date="2016-11" db="EMBL/GenBank/DDBJ databases">
        <title>Trade-off between light-utilization and light-protection in marine flavobacteria.</title>
        <authorList>
            <person name="Kumagai Y."/>
        </authorList>
    </citation>
    <scope>NUCLEOTIDE SEQUENCE [LARGE SCALE GENOMIC DNA]</scope>
    <source>
        <strain evidence="2 3">NBRC 107125</strain>
    </source>
</reference>
<evidence type="ECO:0008006" key="4">
    <source>
        <dbReference type="Google" id="ProtNLM"/>
    </source>
</evidence>
<keyword evidence="1" id="KW-0472">Membrane</keyword>
<dbReference type="OrthoDB" id="9882423at2"/>
<feature type="transmembrane region" description="Helical" evidence="1">
    <location>
        <begin position="110"/>
        <end position="131"/>
    </location>
</feature>
<dbReference type="Proteomes" id="UP000193450">
    <property type="component" value="Chromosome"/>
</dbReference>
<evidence type="ECO:0000313" key="2">
    <source>
        <dbReference type="EMBL" id="ARN74642.1"/>
    </source>
</evidence>
<proteinExistence type="predicted"/>
<evidence type="ECO:0000256" key="1">
    <source>
        <dbReference type="SAM" id="Phobius"/>
    </source>
</evidence>
<sequence>MAEGILITAVLIFAVRGMFLGFSGVIGRLLGFALGYFVAYSYREQLALFISQNTTINLPPVALQMMSGLGLFIATMLVTGLAVSTIFKLLGHIIPLFKTIVDNDSLGGRVAGATLNGAIAAAIVLLGMWGVGQFTQKTDPNDPLQKIANQFGDTVFGAISDNGDFNIQGFSKSFSQTISNGQIISTTSTSTSYTNTGGTATIGNLSNSLSIDTVREVLEQAGNGNTTIDTSALLNNPQLQNMINNPEFRDMAVQQMENNPDQLQAIQQQIMNNPQLRELMQQLQAR</sequence>
<dbReference type="EMBL" id="CP019343">
    <property type="protein sequence ID" value="ARN74642.1"/>
    <property type="molecule type" value="Genomic_DNA"/>
</dbReference>
<dbReference type="KEGG" id="osg:BST96_11220"/>
<organism evidence="2 3">
    <name type="scientific">Oceanicoccus sagamiensis</name>
    <dbReference type="NCBI Taxonomy" id="716816"/>
    <lineage>
        <taxon>Bacteria</taxon>
        <taxon>Pseudomonadati</taxon>
        <taxon>Pseudomonadota</taxon>
        <taxon>Gammaproteobacteria</taxon>
        <taxon>Cellvibrionales</taxon>
        <taxon>Spongiibacteraceae</taxon>
        <taxon>Oceanicoccus</taxon>
    </lineage>
</organism>
<protein>
    <recommendedName>
        <fullName evidence="4">Colicin V production protein</fullName>
    </recommendedName>
</protein>
<keyword evidence="1" id="KW-1133">Transmembrane helix</keyword>
<keyword evidence="3" id="KW-1185">Reference proteome</keyword>
<dbReference type="AlphaFoldDB" id="A0A1X9NDZ4"/>
<dbReference type="RefSeq" id="WP_085758792.1">
    <property type="nucleotide sequence ID" value="NZ_CP019343.1"/>
</dbReference>
<feature type="transmembrane region" description="Helical" evidence="1">
    <location>
        <begin position="69"/>
        <end position="90"/>
    </location>
</feature>
<name>A0A1X9NDZ4_9GAMM</name>
<evidence type="ECO:0000313" key="3">
    <source>
        <dbReference type="Proteomes" id="UP000193450"/>
    </source>
</evidence>
<feature type="transmembrane region" description="Helical" evidence="1">
    <location>
        <begin position="6"/>
        <end position="39"/>
    </location>
</feature>
<dbReference type="STRING" id="716816.BST96_11220"/>